<feature type="region of interest" description="Disordered" evidence="4">
    <location>
        <begin position="221"/>
        <end position="276"/>
    </location>
</feature>
<feature type="compositionally biased region" description="Acidic residues" evidence="4">
    <location>
        <begin position="297"/>
        <end position="307"/>
    </location>
</feature>
<proteinExistence type="predicted"/>
<feature type="compositionally biased region" description="Polar residues" evidence="4">
    <location>
        <begin position="327"/>
        <end position="337"/>
    </location>
</feature>
<dbReference type="InterPro" id="IPR013882">
    <property type="entry name" value="Ctp1_C"/>
</dbReference>
<dbReference type="PANTHER" id="PTHR15107:SF0">
    <property type="entry name" value="DNA ENDONUCLEASE ACTIVATOR CTP1 C-TERMINAL DOMAIN-CONTAINING PROTEIN"/>
    <property type="match status" value="1"/>
</dbReference>
<accession>A0ABQ8F0H7</accession>
<evidence type="ECO:0000259" key="5">
    <source>
        <dbReference type="Pfam" id="PF08573"/>
    </source>
</evidence>
<evidence type="ECO:0000256" key="3">
    <source>
        <dbReference type="ARBA" id="ARBA00023242"/>
    </source>
</evidence>
<feature type="domain" description="DNA endonuclease activator Ctp1 C-terminal" evidence="5">
    <location>
        <begin position="435"/>
        <end position="472"/>
    </location>
</feature>
<comment type="subcellular location">
    <subcellularLocation>
        <location evidence="1">Nucleus</location>
    </subcellularLocation>
</comment>
<organism evidence="6 7">
    <name type="scientific">Batrachochytrium salamandrivorans</name>
    <dbReference type="NCBI Taxonomy" id="1357716"/>
    <lineage>
        <taxon>Eukaryota</taxon>
        <taxon>Fungi</taxon>
        <taxon>Fungi incertae sedis</taxon>
        <taxon>Chytridiomycota</taxon>
        <taxon>Chytridiomycota incertae sedis</taxon>
        <taxon>Chytridiomycetes</taxon>
        <taxon>Rhizophydiales</taxon>
        <taxon>Rhizophydiales incertae sedis</taxon>
        <taxon>Batrachochytrium</taxon>
    </lineage>
</organism>
<feature type="compositionally biased region" description="Polar residues" evidence="4">
    <location>
        <begin position="257"/>
        <end position="266"/>
    </location>
</feature>
<evidence type="ECO:0000256" key="2">
    <source>
        <dbReference type="ARBA" id="ARBA00022763"/>
    </source>
</evidence>
<protein>
    <recommendedName>
        <fullName evidence="5">DNA endonuclease activator Ctp1 C-terminal domain-containing protein</fullName>
    </recommendedName>
</protein>
<keyword evidence="3" id="KW-0539">Nucleus</keyword>
<dbReference type="EMBL" id="JAFCIX010000438">
    <property type="protein sequence ID" value="KAH6589952.1"/>
    <property type="molecule type" value="Genomic_DNA"/>
</dbReference>
<dbReference type="InterPro" id="IPR033316">
    <property type="entry name" value="RBBP8-like"/>
</dbReference>
<evidence type="ECO:0000256" key="4">
    <source>
        <dbReference type="SAM" id="MobiDB-lite"/>
    </source>
</evidence>
<reference evidence="6 7" key="1">
    <citation type="submission" date="2021-02" db="EMBL/GenBank/DDBJ databases">
        <title>Variation within the Batrachochytrium salamandrivorans European outbreak.</title>
        <authorList>
            <person name="Kelly M."/>
            <person name="Pasmans F."/>
            <person name="Shea T.P."/>
            <person name="Munoz J.F."/>
            <person name="Carranza S."/>
            <person name="Cuomo C.A."/>
            <person name="Martel A."/>
        </authorList>
    </citation>
    <scope>NUCLEOTIDE SEQUENCE [LARGE SCALE GENOMIC DNA]</scope>
    <source>
        <strain evidence="6 7">AMFP18/2</strain>
    </source>
</reference>
<gene>
    <name evidence="6" type="ORF">BASA50_009655</name>
</gene>
<keyword evidence="7" id="KW-1185">Reference proteome</keyword>
<evidence type="ECO:0000313" key="6">
    <source>
        <dbReference type="EMBL" id="KAH6589952.1"/>
    </source>
</evidence>
<sequence length="546" mass="60894">MAEQITDLESVCTNRLAAITAEKDTLWQDLCSTTAKLESERDNLAQMLSKTQTSLTLALAQIDRLVTLSGNAVVEEINTDKGKTVNLCEITDAAKVLLTSVHEIHLQAKDETIRQLTKENSRIFQQMLKDRHVYDEQLALLRVSNDPVNEDLQSTPTQSDLLQQPKPQQHILFRQTVALDNTGHQPYVTTAASHDPNFCRLDNTAPVLVMQSDVAIEEEEVTQQTDCESIHSGDNDSEFAVTPRKRGRVDIGLSHGRSPQRSPTHSDQIDKTHSSLPYTNCMVTSPFISAMGRESEVAETSEELSDSDESRTHQTPTKPGRLIDHQGQAQPLFSSPGSPIILSHHLNNNHSYGRHDDSVCPIPTHQQPAHVSGNLMQCFKREADQGTDRASSRSKMACSSTAHTPIHTPAVVVLGDKSINLPSTKKPIPHTPNFAYEEVVRDKERRKQMHGEACPCCEGYYRITADLSTPANLNENRISQQGVQGRIQASSRHRFWSARPKTPPGFWRVDFPSTQENRKDNLKSDNQTKRLDVKAADKTPTPIYRG</sequence>
<keyword evidence="2" id="KW-0227">DNA damage</keyword>
<dbReference type="PANTHER" id="PTHR15107">
    <property type="entry name" value="RETINOBLASTOMA BINDING PROTEIN 8"/>
    <property type="match status" value="1"/>
</dbReference>
<feature type="region of interest" description="Disordered" evidence="4">
    <location>
        <begin position="506"/>
        <end position="546"/>
    </location>
</feature>
<feature type="domain" description="DNA endonuclease activator Ctp1 C-terminal" evidence="5">
    <location>
        <begin position="475"/>
        <end position="516"/>
    </location>
</feature>
<evidence type="ECO:0000256" key="1">
    <source>
        <dbReference type="ARBA" id="ARBA00004123"/>
    </source>
</evidence>
<dbReference type="Proteomes" id="UP001648503">
    <property type="component" value="Unassembled WGS sequence"/>
</dbReference>
<evidence type="ECO:0000313" key="7">
    <source>
        <dbReference type="Proteomes" id="UP001648503"/>
    </source>
</evidence>
<comment type="caution">
    <text evidence="6">The sequence shown here is derived from an EMBL/GenBank/DDBJ whole genome shotgun (WGS) entry which is preliminary data.</text>
</comment>
<feature type="region of interest" description="Disordered" evidence="4">
    <location>
        <begin position="292"/>
        <end position="340"/>
    </location>
</feature>
<feature type="compositionally biased region" description="Basic and acidic residues" evidence="4">
    <location>
        <begin position="516"/>
        <end position="537"/>
    </location>
</feature>
<dbReference type="Pfam" id="PF08573">
    <property type="entry name" value="SAE2"/>
    <property type="match status" value="2"/>
</dbReference>
<name>A0ABQ8F0H7_9FUNG</name>